<evidence type="ECO:0000313" key="2">
    <source>
        <dbReference type="EMBL" id="VCX43071.1"/>
    </source>
</evidence>
<name>A0A9X9MDY0_GULGU</name>
<dbReference type="EMBL" id="CYRY02047152">
    <property type="protein sequence ID" value="VCX43071.1"/>
    <property type="molecule type" value="Genomic_DNA"/>
</dbReference>
<organism evidence="2 3">
    <name type="scientific">Gulo gulo</name>
    <name type="common">Wolverine</name>
    <name type="synonym">Gluton</name>
    <dbReference type="NCBI Taxonomy" id="48420"/>
    <lineage>
        <taxon>Eukaryota</taxon>
        <taxon>Metazoa</taxon>
        <taxon>Chordata</taxon>
        <taxon>Craniata</taxon>
        <taxon>Vertebrata</taxon>
        <taxon>Euteleostomi</taxon>
        <taxon>Mammalia</taxon>
        <taxon>Eutheria</taxon>
        <taxon>Laurasiatheria</taxon>
        <taxon>Carnivora</taxon>
        <taxon>Caniformia</taxon>
        <taxon>Musteloidea</taxon>
        <taxon>Mustelidae</taxon>
        <taxon>Guloninae</taxon>
        <taxon>Gulo</taxon>
    </lineage>
</organism>
<sequence length="143" mass="16096">MHCRTARQKGAAGGRVLRVFPKSRWKGAEAVNPARSGRAPRSNRLRPGFPNWKSSSSSSSSSSRRKRTRRTGGKEARRGKPARSSHPNQRGPGRREKEGSKISSYFQKKFITPGCLRTADDFKSFISQVRKGMLERECAQRHI</sequence>
<feature type="region of interest" description="Disordered" evidence="1">
    <location>
        <begin position="1"/>
        <end position="104"/>
    </location>
</feature>
<accession>A0A9X9MDY0</accession>
<evidence type="ECO:0000256" key="1">
    <source>
        <dbReference type="SAM" id="MobiDB-lite"/>
    </source>
</evidence>
<comment type="caution">
    <text evidence="2">The sequence shown here is derived from an EMBL/GenBank/DDBJ whole genome shotgun (WGS) entry which is preliminary data.</text>
</comment>
<keyword evidence="3" id="KW-1185">Reference proteome</keyword>
<evidence type="ECO:0000313" key="3">
    <source>
        <dbReference type="Proteomes" id="UP000269945"/>
    </source>
</evidence>
<proteinExistence type="predicted"/>
<gene>
    <name evidence="2" type="ORF">BN2614_LOCUS1</name>
</gene>
<dbReference type="Proteomes" id="UP000269945">
    <property type="component" value="Unassembled WGS sequence"/>
</dbReference>
<protein>
    <submittedName>
        <fullName evidence="2">Uncharacterized protein</fullName>
    </submittedName>
</protein>
<reference evidence="2 3" key="1">
    <citation type="submission" date="2018-10" db="EMBL/GenBank/DDBJ databases">
        <authorList>
            <person name="Ekblom R."/>
            <person name="Jareborg N."/>
        </authorList>
    </citation>
    <scope>NUCLEOTIDE SEQUENCE [LARGE SCALE GENOMIC DNA]</scope>
    <source>
        <tissue evidence="2">Muscle</tissue>
    </source>
</reference>
<feature type="compositionally biased region" description="Low complexity" evidence="1">
    <location>
        <begin position="53"/>
        <end position="62"/>
    </location>
</feature>
<dbReference type="AlphaFoldDB" id="A0A9X9MDY0"/>